<dbReference type="EMBL" id="CAUYUJ010015387">
    <property type="protein sequence ID" value="CAK0853302.1"/>
    <property type="molecule type" value="Genomic_DNA"/>
</dbReference>
<evidence type="ECO:0000313" key="3">
    <source>
        <dbReference type="Proteomes" id="UP001189429"/>
    </source>
</evidence>
<feature type="region of interest" description="Disordered" evidence="1">
    <location>
        <begin position="628"/>
        <end position="655"/>
    </location>
</feature>
<keyword evidence="3" id="KW-1185">Reference proteome</keyword>
<evidence type="ECO:0000313" key="2">
    <source>
        <dbReference type="EMBL" id="CAK0853302.1"/>
    </source>
</evidence>
<dbReference type="Proteomes" id="UP001189429">
    <property type="component" value="Unassembled WGS sequence"/>
</dbReference>
<comment type="caution">
    <text evidence="2">The sequence shown here is derived from an EMBL/GenBank/DDBJ whole genome shotgun (WGS) entry which is preliminary data.</text>
</comment>
<proteinExistence type="predicted"/>
<evidence type="ECO:0000256" key="1">
    <source>
        <dbReference type="SAM" id="MobiDB-lite"/>
    </source>
</evidence>
<reference evidence="2" key="1">
    <citation type="submission" date="2023-10" db="EMBL/GenBank/DDBJ databases">
        <authorList>
            <person name="Chen Y."/>
            <person name="Shah S."/>
            <person name="Dougan E. K."/>
            <person name="Thang M."/>
            <person name="Chan C."/>
        </authorList>
    </citation>
    <scope>NUCLEOTIDE SEQUENCE [LARGE SCALE GENOMIC DNA]</scope>
</reference>
<feature type="compositionally biased region" description="Polar residues" evidence="1">
    <location>
        <begin position="628"/>
        <end position="638"/>
    </location>
</feature>
<protein>
    <recommendedName>
        <fullName evidence="4">Reverse transcriptase domain-containing protein</fullName>
    </recommendedName>
</protein>
<accession>A0ABN9U389</accession>
<feature type="compositionally biased region" description="Low complexity" evidence="1">
    <location>
        <begin position="639"/>
        <end position="655"/>
    </location>
</feature>
<name>A0ABN9U389_9DINO</name>
<sequence>MAIDVALDMEAPAYDATLLVGGVSYDFRKCFDLIPVETMLEVLRLRGASDRMLRPLRAMYAGLHWVFRLGGALSEWWRSYGHIIQGDPLSMIGLVAMVNCILEMSEKHVPRAAVRSYADDISATSTGRTQDSVADGVRRVHRIVKMYEINGKKTFTATELETRRLDERKGTIARVRSVPYHWRRRSFMLLAAQSQATFGQGTHKLGLEVAGLKKIRTAIMKSLWKTDSYSCSPALTFCILAPPQLDPEFGYHYEALRTMHRALQHPGIRAKVMEMYPKAAVAARPGPVMRLRCLSRLAVYGDAVKQLVAGVDNKGEWEHNLREAWRSELSRRLVRDRAQHYAGASHVDRERTMALYNRLQRRANEEEEEEDGGQGESAQTGAASALDARKKLGVLRLILAGGLMTAERNARHRGDGSHSKCRCGAEEDVMHVSWHCGDYVDLRRAALRVLPRDIMQAPMCVRYAAVIPQSSSLTVAQVSAKQSMPIDIWTQHVQRYHAGDRFAEGPQGVPRSLTLENGHALAARKDAQGVWCRKCGKYVQRLQHVRLKITSAPCTAADLPEERWLQTKGHRQSTTRLDKLERQLHENYNSGGHTLTWNRQTGQVKGALDEGRIQCTVCGRAWRWQHRTNNLPRTTRSQPADAAAPPEAPAQGPASPCTLPSLSLLAVMPDAVHAGRWCILGHIDTGWQWVRPLC</sequence>
<organism evidence="2 3">
    <name type="scientific">Prorocentrum cordatum</name>
    <dbReference type="NCBI Taxonomy" id="2364126"/>
    <lineage>
        <taxon>Eukaryota</taxon>
        <taxon>Sar</taxon>
        <taxon>Alveolata</taxon>
        <taxon>Dinophyceae</taxon>
        <taxon>Prorocentrales</taxon>
        <taxon>Prorocentraceae</taxon>
        <taxon>Prorocentrum</taxon>
    </lineage>
</organism>
<gene>
    <name evidence="2" type="ORF">PCOR1329_LOCUS44824</name>
</gene>
<feature type="region of interest" description="Disordered" evidence="1">
    <location>
        <begin position="362"/>
        <end position="383"/>
    </location>
</feature>
<evidence type="ECO:0008006" key="4">
    <source>
        <dbReference type="Google" id="ProtNLM"/>
    </source>
</evidence>